<accession>A0A645IND7</accession>
<sequence length="103" mass="11921">MVGHDVRAEKKESTHAQPSQQREYHNPAFPDHAFRINTAKSQQNGIKPQRIITLRPAKGEQCKDDKESYSDEPELAKRLVKDKRPERSQDRKYSKHQKTGLGN</sequence>
<feature type="compositionally biased region" description="Basic and acidic residues" evidence="1">
    <location>
        <begin position="1"/>
        <end position="14"/>
    </location>
</feature>
<feature type="region of interest" description="Disordered" evidence="1">
    <location>
        <begin position="1"/>
        <end position="103"/>
    </location>
</feature>
<protein>
    <submittedName>
        <fullName evidence="2">Uncharacterized protein</fullName>
    </submittedName>
</protein>
<comment type="caution">
    <text evidence="2">The sequence shown here is derived from an EMBL/GenBank/DDBJ whole genome shotgun (WGS) entry which is preliminary data.</text>
</comment>
<reference evidence="2" key="1">
    <citation type="submission" date="2019-08" db="EMBL/GenBank/DDBJ databases">
        <authorList>
            <person name="Kucharzyk K."/>
            <person name="Murdoch R.W."/>
            <person name="Higgins S."/>
            <person name="Loffler F."/>
        </authorList>
    </citation>
    <scope>NUCLEOTIDE SEQUENCE</scope>
</reference>
<evidence type="ECO:0000313" key="2">
    <source>
        <dbReference type="EMBL" id="MPN52838.1"/>
    </source>
</evidence>
<organism evidence="2">
    <name type="scientific">bioreactor metagenome</name>
    <dbReference type="NCBI Taxonomy" id="1076179"/>
    <lineage>
        <taxon>unclassified sequences</taxon>
        <taxon>metagenomes</taxon>
        <taxon>ecological metagenomes</taxon>
    </lineage>
</organism>
<proteinExistence type="predicted"/>
<dbReference type="EMBL" id="VSSQ01119329">
    <property type="protein sequence ID" value="MPN52838.1"/>
    <property type="molecule type" value="Genomic_DNA"/>
</dbReference>
<feature type="compositionally biased region" description="Basic residues" evidence="1">
    <location>
        <begin position="93"/>
        <end position="103"/>
    </location>
</feature>
<dbReference type="AlphaFoldDB" id="A0A645IND7"/>
<feature type="compositionally biased region" description="Basic and acidic residues" evidence="1">
    <location>
        <begin position="57"/>
        <end position="92"/>
    </location>
</feature>
<name>A0A645IND7_9ZZZZ</name>
<evidence type="ECO:0000256" key="1">
    <source>
        <dbReference type="SAM" id="MobiDB-lite"/>
    </source>
</evidence>
<gene>
    <name evidence="2" type="ORF">SDC9_200501</name>
</gene>